<gene>
    <name evidence="2" type="ORF">BUZ57_06230</name>
</gene>
<dbReference type="STRING" id="1284.SHYC_10250"/>
<protein>
    <submittedName>
        <fullName evidence="2">Uncharacterized protein</fullName>
    </submittedName>
</protein>
<keyword evidence="1" id="KW-0812">Transmembrane</keyword>
<feature type="transmembrane region" description="Helical" evidence="1">
    <location>
        <begin position="38"/>
        <end position="62"/>
    </location>
</feature>
<evidence type="ECO:0000256" key="1">
    <source>
        <dbReference type="SAM" id="Phobius"/>
    </source>
</evidence>
<sequence length="94" mass="10723">MAHDSKRQQFIFMRNMIALPYVIFAIMLMIIVLFSPQLIWFVAITGVFMVYHVIATFIAFLLKYGKICVLLLCMTLAVVGVFAAILHAFLILHS</sequence>
<dbReference type="KEGG" id="shu:SHYC_10250"/>
<dbReference type="Proteomes" id="UP000285625">
    <property type="component" value="Unassembled WGS sequence"/>
</dbReference>
<comment type="caution">
    <text evidence="2">The sequence shown here is derived from an EMBL/GenBank/DDBJ whole genome shotgun (WGS) entry which is preliminary data.</text>
</comment>
<dbReference type="EMBL" id="QXVO01000015">
    <property type="protein sequence ID" value="RIO45907.1"/>
    <property type="molecule type" value="Genomic_DNA"/>
</dbReference>
<dbReference type="AlphaFoldDB" id="A0A0A8HUX8"/>
<feature type="transmembrane region" description="Helical" evidence="1">
    <location>
        <begin position="69"/>
        <end position="92"/>
    </location>
</feature>
<dbReference type="HOGENOM" id="CLU_183094_0_0_9"/>
<organism evidence="2 3">
    <name type="scientific">Staphylococcus hyicus</name>
    <dbReference type="NCBI Taxonomy" id="1284"/>
    <lineage>
        <taxon>Bacteria</taxon>
        <taxon>Bacillati</taxon>
        <taxon>Bacillota</taxon>
        <taxon>Bacilli</taxon>
        <taxon>Bacillales</taxon>
        <taxon>Staphylococcaceae</taxon>
        <taxon>Staphylococcus</taxon>
    </lineage>
</organism>
<dbReference type="RefSeq" id="WP_039646806.1">
    <property type="nucleotide sequence ID" value="NZ_CP008747.1"/>
</dbReference>
<reference evidence="2 3" key="1">
    <citation type="journal article" date="2016" name="Front. Microbiol.">
        <title>Comprehensive Phylogenetic Analysis of Bovine Non-aureus Staphylococci Species Based on Whole-Genome Sequencing.</title>
        <authorList>
            <person name="Naushad S."/>
            <person name="Barkema H.W."/>
            <person name="Luby C."/>
            <person name="Condas L.A."/>
            <person name="Nobrega D.B."/>
            <person name="Carson D.A."/>
            <person name="De Buck J."/>
        </authorList>
    </citation>
    <scope>NUCLEOTIDE SEQUENCE [LARGE SCALE GENOMIC DNA]</scope>
    <source>
        <strain evidence="2 3">SNUC 5959</strain>
    </source>
</reference>
<evidence type="ECO:0000313" key="3">
    <source>
        <dbReference type="Proteomes" id="UP000285625"/>
    </source>
</evidence>
<evidence type="ECO:0000313" key="2">
    <source>
        <dbReference type="EMBL" id="RIO45907.1"/>
    </source>
</evidence>
<name>A0A0A8HUX8_STAHY</name>
<keyword evidence="1" id="KW-1133">Transmembrane helix</keyword>
<keyword evidence="1" id="KW-0472">Membrane</keyword>
<feature type="transmembrane region" description="Helical" evidence="1">
    <location>
        <begin position="12"/>
        <end position="32"/>
    </location>
</feature>
<accession>A0A0A8HUX8</accession>
<dbReference type="GeneID" id="41073823"/>
<proteinExistence type="predicted"/>